<comment type="caution">
    <text evidence="7">The sequence shown here is derived from an EMBL/GenBank/DDBJ whole genome shotgun (WGS) entry which is preliminary data.</text>
</comment>
<feature type="compositionally biased region" description="Basic and acidic residues" evidence="3">
    <location>
        <begin position="336"/>
        <end position="352"/>
    </location>
</feature>
<dbReference type="InterPro" id="IPR058625">
    <property type="entry name" value="MdtA-like_BSH"/>
</dbReference>
<feature type="signal peptide" evidence="4">
    <location>
        <begin position="1"/>
        <end position="20"/>
    </location>
</feature>
<dbReference type="Pfam" id="PF25944">
    <property type="entry name" value="Beta-barrel_RND"/>
    <property type="match status" value="1"/>
</dbReference>
<feature type="region of interest" description="Disordered" evidence="3">
    <location>
        <begin position="310"/>
        <end position="352"/>
    </location>
</feature>
<sequence length="416" mass="47145">MKLSPLSILSLMLITLSMHACSKLEGHSDVEHHEEHPQHKIVVTSPMKKDVVSTQQYVCQIHSYRHIEVRALESGYLEEIPVREGQSVKAGSTMFRILPTLYEAKLNAEKAEVQLAQIEYNNTERLYNQKVVAQPEVALAEAKLAKVKARMQLTQAELDFATIKAPFEGIIDKQLHQQGSLISEGDILTTLSDNSVMWVYFNVPEARYLEYKADPDRDNIKVELQLADGSKFPYIGKIGAIEADFNNHTGNISFRADFPNPNGLLRHGQTGTILLSRVIKDAIVIPQRATYEILARKYAYVVDKEDLKDHMEQSAGHDAQGHEKHGEKHRDHHNGKRAEEHTGNHESEHAADHGIVHQREIVILKELDDIFLIKKGLDVNDKIILEGVRQVRDGEPVEYEYLAPEDALENLKYHAE</sequence>
<dbReference type="AlphaFoldDB" id="A0A3D3QYV3"/>
<evidence type="ECO:0000256" key="3">
    <source>
        <dbReference type="SAM" id="MobiDB-lite"/>
    </source>
</evidence>
<protein>
    <submittedName>
        <fullName evidence="7">Efflux RND transporter periplasmic adaptor subunit</fullName>
    </submittedName>
</protein>
<reference evidence="7 8" key="1">
    <citation type="journal article" date="2018" name="Nat. Biotechnol.">
        <title>A standardized bacterial taxonomy based on genome phylogeny substantially revises the tree of life.</title>
        <authorList>
            <person name="Parks D.H."/>
            <person name="Chuvochina M."/>
            <person name="Waite D.W."/>
            <person name="Rinke C."/>
            <person name="Skarshewski A."/>
            <person name="Chaumeil P.A."/>
            <person name="Hugenholtz P."/>
        </authorList>
    </citation>
    <scope>NUCLEOTIDE SEQUENCE [LARGE SCALE GENOMIC DNA]</scope>
    <source>
        <strain evidence="7">UBA9375</strain>
    </source>
</reference>
<feature type="compositionally biased region" description="Basic and acidic residues" evidence="3">
    <location>
        <begin position="319"/>
        <end position="329"/>
    </location>
</feature>
<name>A0A3D3QYV3_9PLAN</name>
<dbReference type="Gene3D" id="2.40.420.20">
    <property type="match status" value="1"/>
</dbReference>
<dbReference type="EMBL" id="DQAY01000008">
    <property type="protein sequence ID" value="HCO21659.1"/>
    <property type="molecule type" value="Genomic_DNA"/>
</dbReference>
<proteinExistence type="inferred from homology"/>
<dbReference type="GO" id="GO:0030313">
    <property type="term" value="C:cell envelope"/>
    <property type="evidence" value="ECO:0007669"/>
    <property type="project" value="UniProtKB-SubCell"/>
</dbReference>
<evidence type="ECO:0000259" key="6">
    <source>
        <dbReference type="Pfam" id="PF25944"/>
    </source>
</evidence>
<dbReference type="GO" id="GO:0046677">
    <property type="term" value="P:response to antibiotic"/>
    <property type="evidence" value="ECO:0007669"/>
    <property type="project" value="TreeGrafter"/>
</dbReference>
<dbReference type="NCBIfam" id="TIGR01730">
    <property type="entry name" value="RND_mfp"/>
    <property type="match status" value="1"/>
</dbReference>
<dbReference type="Gene3D" id="2.40.50.100">
    <property type="match status" value="1"/>
</dbReference>
<evidence type="ECO:0000259" key="5">
    <source>
        <dbReference type="Pfam" id="PF25917"/>
    </source>
</evidence>
<evidence type="ECO:0000313" key="7">
    <source>
        <dbReference type="EMBL" id="HCO21659.1"/>
    </source>
</evidence>
<evidence type="ECO:0000256" key="4">
    <source>
        <dbReference type="SAM" id="SignalP"/>
    </source>
</evidence>
<feature type="domain" description="Multidrug resistance protein MdtA-like barrel-sandwich hybrid" evidence="5">
    <location>
        <begin position="65"/>
        <end position="187"/>
    </location>
</feature>
<keyword evidence="4" id="KW-0732">Signal</keyword>
<evidence type="ECO:0000313" key="8">
    <source>
        <dbReference type="Proteomes" id="UP000263642"/>
    </source>
</evidence>
<feature type="coiled-coil region" evidence="2">
    <location>
        <begin position="106"/>
        <end position="159"/>
    </location>
</feature>
<dbReference type="PANTHER" id="PTHR30158">
    <property type="entry name" value="ACRA/E-RELATED COMPONENT OF DRUG EFFLUX TRANSPORTER"/>
    <property type="match status" value="1"/>
</dbReference>
<keyword evidence="2" id="KW-0175">Coiled coil</keyword>
<dbReference type="PANTHER" id="PTHR30158:SF23">
    <property type="entry name" value="MULTIDRUG RESISTANCE PROTEIN MEXA"/>
    <property type="match status" value="1"/>
</dbReference>
<dbReference type="GO" id="GO:0005886">
    <property type="term" value="C:plasma membrane"/>
    <property type="evidence" value="ECO:0007669"/>
    <property type="project" value="TreeGrafter"/>
</dbReference>
<comment type="similarity">
    <text evidence="1">Belongs to the membrane fusion protein (MFP) (TC 8.A.1) family.</text>
</comment>
<feature type="domain" description="Multidrug resistance protein MdtA-like beta-barrel" evidence="6">
    <location>
        <begin position="197"/>
        <end position="274"/>
    </location>
</feature>
<dbReference type="InterPro" id="IPR006143">
    <property type="entry name" value="RND_pump_MFP"/>
</dbReference>
<feature type="chain" id="PRO_5017782353" evidence="4">
    <location>
        <begin position="21"/>
        <end position="416"/>
    </location>
</feature>
<evidence type="ECO:0000256" key="2">
    <source>
        <dbReference type="SAM" id="Coils"/>
    </source>
</evidence>
<dbReference type="Proteomes" id="UP000263642">
    <property type="component" value="Unassembled WGS sequence"/>
</dbReference>
<dbReference type="GO" id="GO:0022857">
    <property type="term" value="F:transmembrane transporter activity"/>
    <property type="evidence" value="ECO:0007669"/>
    <property type="project" value="InterPro"/>
</dbReference>
<dbReference type="Pfam" id="PF25917">
    <property type="entry name" value="BSH_RND"/>
    <property type="match status" value="1"/>
</dbReference>
<dbReference type="Gene3D" id="2.40.30.170">
    <property type="match status" value="1"/>
</dbReference>
<accession>A0A3D3QYV3</accession>
<evidence type="ECO:0000256" key="1">
    <source>
        <dbReference type="ARBA" id="ARBA00009477"/>
    </source>
</evidence>
<dbReference type="InterPro" id="IPR058626">
    <property type="entry name" value="MdtA-like_b-barrel"/>
</dbReference>
<dbReference type="SUPFAM" id="SSF111369">
    <property type="entry name" value="HlyD-like secretion proteins"/>
    <property type="match status" value="1"/>
</dbReference>
<gene>
    <name evidence="7" type="ORF">DIT97_00760</name>
</gene>
<organism evidence="7 8">
    <name type="scientific">Gimesia maris</name>
    <dbReference type="NCBI Taxonomy" id="122"/>
    <lineage>
        <taxon>Bacteria</taxon>
        <taxon>Pseudomonadati</taxon>
        <taxon>Planctomycetota</taxon>
        <taxon>Planctomycetia</taxon>
        <taxon>Planctomycetales</taxon>
        <taxon>Planctomycetaceae</taxon>
        <taxon>Gimesia</taxon>
    </lineage>
</organism>
<dbReference type="Gene3D" id="1.10.287.470">
    <property type="entry name" value="Helix hairpin bin"/>
    <property type="match status" value="1"/>
</dbReference>